<dbReference type="InterPro" id="IPR032111">
    <property type="entry name" value="Clostridium_phage_holin"/>
</dbReference>
<keyword evidence="1" id="KW-0472">Membrane</keyword>
<sequence>MDILNFIMEDALILVPVLMILGKIIKTAKLFPSRYIPLSLLLMSMVLTSIVLGVTFDAFIQSILVAGAAVFGHQLFKQMRSVDV</sequence>
<keyword evidence="1" id="KW-1133">Transmembrane helix</keyword>
<gene>
    <name evidence="2" type="ORF">E3U55_12590</name>
</gene>
<evidence type="ECO:0000256" key="1">
    <source>
        <dbReference type="SAM" id="Phobius"/>
    </source>
</evidence>
<evidence type="ECO:0000313" key="3">
    <source>
        <dbReference type="Proteomes" id="UP000297975"/>
    </source>
</evidence>
<feature type="transmembrane region" description="Helical" evidence="1">
    <location>
        <begin position="35"/>
        <end position="52"/>
    </location>
</feature>
<comment type="caution">
    <text evidence="2">The sequence shown here is derived from an EMBL/GenBank/DDBJ whole genome shotgun (WGS) entry which is preliminary data.</text>
</comment>
<keyword evidence="3" id="KW-1185">Reference proteome</keyword>
<proteinExistence type="predicted"/>
<dbReference type="RefSeq" id="WP_134340826.1">
    <property type="nucleotide sequence ID" value="NZ_SOPW01000014.1"/>
</dbReference>
<keyword evidence="1" id="KW-0812">Transmembrane</keyword>
<dbReference type="Proteomes" id="UP000297975">
    <property type="component" value="Unassembled WGS sequence"/>
</dbReference>
<accession>A0A4Y8IHP7</accession>
<organism evidence="2 3">
    <name type="scientific">Filobacillus milosensis</name>
    <dbReference type="NCBI Taxonomy" id="94137"/>
    <lineage>
        <taxon>Bacteria</taxon>
        <taxon>Bacillati</taxon>
        <taxon>Bacillota</taxon>
        <taxon>Bacilli</taxon>
        <taxon>Bacillales</taxon>
        <taxon>Bacillaceae</taxon>
        <taxon>Filobacillus</taxon>
    </lineage>
</organism>
<dbReference type="Pfam" id="PF16079">
    <property type="entry name" value="Phage_holin_5_2"/>
    <property type="match status" value="1"/>
</dbReference>
<feature type="transmembrane region" description="Helical" evidence="1">
    <location>
        <begin position="6"/>
        <end position="23"/>
    </location>
</feature>
<dbReference type="AlphaFoldDB" id="A0A4Y8IHP7"/>
<reference evidence="2 3" key="1">
    <citation type="submission" date="2019-03" db="EMBL/GenBank/DDBJ databases">
        <authorList>
            <person name="He R.-H."/>
        </authorList>
    </citation>
    <scope>NUCLEOTIDE SEQUENCE [LARGE SCALE GENOMIC DNA]</scope>
    <source>
        <strain evidence="3">SH 714</strain>
    </source>
</reference>
<name>A0A4Y8IHP7_9BACI</name>
<dbReference type="EMBL" id="SOPW01000014">
    <property type="protein sequence ID" value="TFB15083.1"/>
    <property type="molecule type" value="Genomic_DNA"/>
</dbReference>
<protein>
    <submittedName>
        <fullName evidence="2">Holin</fullName>
    </submittedName>
</protein>
<evidence type="ECO:0000313" key="2">
    <source>
        <dbReference type="EMBL" id="TFB15083.1"/>
    </source>
</evidence>
<dbReference type="OrthoDB" id="2884029at2"/>